<name>A0A518CMC9_9PLAN</name>
<dbReference type="Gene3D" id="3.90.470.20">
    <property type="entry name" value="4'-phosphopantetheinyl transferase domain"/>
    <property type="match status" value="1"/>
</dbReference>
<keyword evidence="1" id="KW-0808">Transferase</keyword>
<dbReference type="EMBL" id="CP036281">
    <property type="protein sequence ID" value="QDU80353.1"/>
    <property type="molecule type" value="Genomic_DNA"/>
</dbReference>
<dbReference type="Pfam" id="PF01648">
    <property type="entry name" value="ACPS"/>
    <property type="match status" value="1"/>
</dbReference>
<dbReference type="Proteomes" id="UP000317178">
    <property type="component" value="Chromosome"/>
</dbReference>
<gene>
    <name evidence="3" type="ORF">Pla110_20800</name>
</gene>
<organism evidence="3 4">
    <name type="scientific">Polystyrenella longa</name>
    <dbReference type="NCBI Taxonomy" id="2528007"/>
    <lineage>
        <taxon>Bacteria</taxon>
        <taxon>Pseudomonadati</taxon>
        <taxon>Planctomycetota</taxon>
        <taxon>Planctomycetia</taxon>
        <taxon>Planctomycetales</taxon>
        <taxon>Planctomycetaceae</taxon>
        <taxon>Polystyrenella</taxon>
    </lineage>
</organism>
<dbReference type="AlphaFoldDB" id="A0A518CMC9"/>
<dbReference type="GO" id="GO:0008897">
    <property type="term" value="F:holo-[acyl-carrier-protein] synthase activity"/>
    <property type="evidence" value="ECO:0007669"/>
    <property type="project" value="InterPro"/>
</dbReference>
<evidence type="ECO:0000259" key="2">
    <source>
        <dbReference type="Pfam" id="PF01648"/>
    </source>
</evidence>
<protein>
    <recommendedName>
        <fullName evidence="2">4'-phosphopantetheinyl transferase domain-containing protein</fullName>
    </recommendedName>
</protein>
<evidence type="ECO:0000313" key="4">
    <source>
        <dbReference type="Proteomes" id="UP000317178"/>
    </source>
</evidence>
<dbReference type="GO" id="GO:0000287">
    <property type="term" value="F:magnesium ion binding"/>
    <property type="evidence" value="ECO:0007669"/>
    <property type="project" value="InterPro"/>
</dbReference>
<keyword evidence="4" id="KW-1185">Reference proteome</keyword>
<accession>A0A518CMC9</accession>
<dbReference type="KEGG" id="plon:Pla110_20800"/>
<proteinExistence type="predicted"/>
<evidence type="ECO:0000313" key="3">
    <source>
        <dbReference type="EMBL" id="QDU80353.1"/>
    </source>
</evidence>
<feature type="domain" description="4'-phosphopantetheinyl transferase" evidence="2">
    <location>
        <begin position="118"/>
        <end position="206"/>
    </location>
</feature>
<dbReference type="InterPro" id="IPR008278">
    <property type="entry name" value="4-PPantetheinyl_Trfase_dom"/>
</dbReference>
<dbReference type="SUPFAM" id="SSF56214">
    <property type="entry name" value="4'-phosphopantetheinyl transferase"/>
    <property type="match status" value="2"/>
</dbReference>
<sequence>MPYLRIMTFNQLESEWQQHGLTDLEELLSPAESAELAPLRAEHRRTTWLAGRKLLRLLLLKERNIDPAAISIQTRNASGQGIRPQISQDGNILPGCFSLSHSDHHIAAAWTENTGETVGIDLITPGNITPRQFDWAMNDSEKQLVQSQTNPQKAASEIWAFKEATYKAANQNIEGFNPQQITVQQDETGSWSAIYCDEDLRQWGEWTLQNVDDDLLAMVTLNR</sequence>
<evidence type="ECO:0000256" key="1">
    <source>
        <dbReference type="ARBA" id="ARBA00022679"/>
    </source>
</evidence>
<dbReference type="InterPro" id="IPR037143">
    <property type="entry name" value="4-PPantetheinyl_Trfase_dom_sf"/>
</dbReference>
<reference evidence="3 4" key="1">
    <citation type="submission" date="2019-02" db="EMBL/GenBank/DDBJ databases">
        <title>Deep-cultivation of Planctomycetes and their phenomic and genomic characterization uncovers novel biology.</title>
        <authorList>
            <person name="Wiegand S."/>
            <person name="Jogler M."/>
            <person name="Boedeker C."/>
            <person name="Pinto D."/>
            <person name="Vollmers J."/>
            <person name="Rivas-Marin E."/>
            <person name="Kohn T."/>
            <person name="Peeters S.H."/>
            <person name="Heuer A."/>
            <person name="Rast P."/>
            <person name="Oberbeckmann S."/>
            <person name="Bunk B."/>
            <person name="Jeske O."/>
            <person name="Meyerdierks A."/>
            <person name="Storesund J.E."/>
            <person name="Kallscheuer N."/>
            <person name="Luecker S."/>
            <person name="Lage O.M."/>
            <person name="Pohl T."/>
            <person name="Merkel B.J."/>
            <person name="Hornburger P."/>
            <person name="Mueller R.-W."/>
            <person name="Bruemmer F."/>
            <person name="Labrenz M."/>
            <person name="Spormann A.M."/>
            <person name="Op den Camp H."/>
            <person name="Overmann J."/>
            <person name="Amann R."/>
            <person name="Jetten M.S.M."/>
            <person name="Mascher T."/>
            <person name="Medema M.H."/>
            <person name="Devos D.P."/>
            <person name="Kaster A.-K."/>
            <person name="Ovreas L."/>
            <person name="Rohde M."/>
            <person name="Galperin M.Y."/>
            <person name="Jogler C."/>
        </authorList>
    </citation>
    <scope>NUCLEOTIDE SEQUENCE [LARGE SCALE GENOMIC DNA]</scope>
    <source>
        <strain evidence="3 4">Pla110</strain>
    </source>
</reference>